<comment type="caution">
    <text evidence="1">The sequence shown here is derived from an EMBL/GenBank/DDBJ whole genome shotgun (WGS) entry which is preliminary data.</text>
</comment>
<name>A0ACA9Y374_9ASCO</name>
<dbReference type="Proteomes" id="UP001152531">
    <property type="component" value="Unassembled WGS sequence"/>
</dbReference>
<proteinExistence type="predicted"/>
<accession>A0ACA9Y374</accession>
<gene>
    <name evidence="1" type="ORF">CLIB1444_02S06876</name>
</gene>
<protein>
    <submittedName>
        <fullName evidence="1">Zinc finger protein</fullName>
    </submittedName>
</protein>
<dbReference type="EMBL" id="CALSDN010000002">
    <property type="protein sequence ID" value="CAH6719367.1"/>
    <property type="molecule type" value="Genomic_DNA"/>
</dbReference>
<sequence length="1095" mass="125262">MSAIENSTENSESDIEDMKRKSKKRNLGNFPCPDCGKIFTRTDHLSRHYLNHKPKEVFECEFPVETIGGGKRKCGKRFVRRDLKDRHLKRHLSSSPNVRVNWSSLPSDTSTEMKDSPESAKTFPRTNSIADTPINIPHKPASIGGESPLQISNLINNNESNLPIFDRSLMNKSSNFNSPGIENKAIFSRASIDSKSNFMPSSADSKNSSISLADLPPGLKPMVEHISNGDYNTQMNKKSLPTSNMPNSVPSNVNYNLGPETSNDFFQSQTDILSWLFTDSPPINNGYTRIDGSVMQVPSIVNSPNADNQMNSIYELHDNNIFQYEMNPLDEVMLRNYNQSSNKMQPVKNENEVTTEAGSRSVFGSHFSPLNELTPFNYSVPSSSISMNSPTNTNESNPTPKSINDLFSPNINNQQKRLHEYGIKYNIAKNDHIHIDKIILSKVFEALPSLSKSQVELYFNDKILVEDRFSYYLSIYWLVFHPQFNFLHKPSFKTSTAEPLLLFSMILVGCNYCTNPANLNTVSSPRFKSSEYKLALNIAVPLRYAIFEHEDFKSPVKLWILQSLNLLEWSEKNFLSRKMHERAHVHHASTVQLMRRSPVFGGNPGDKSSGNGTSGTHIVNDENDNEDLDVDSSEIDKEKKKSMKNDMELFKKWVESESMKRITFMTFYLDIADYVKFRHNPVILFHQLQIMKLPCNDELWEASDVNNSFIKILKKQKKFQSTNVHDNNLSNERFLTILKKLLNNNANFSYHLSPFVKKILYGGLISVMYEMQQFELQNTSSLISIPNSKGNFQVWKELLTTGIENFGRNIKENCTQIALNKDSTKFIDCSVSTCKFPIYHITQIVGMPDLNTYDGSIYCGSPANQNVKINAKDRLIVERKLSSLWLKPHQSSNINDIVNLKSIVHCYIFLWETLLADNSPLNKVENEEWSPDKDYFDAIFGISIAMETLWSYCYLTSGIESSRYNDIQNIEELNYLELIESSVETGYEYLSRIKQEFLFNLKRHNLHHSHSIENLYNPNSEVSPHEILVKYCEILPKISNKQNISGLCFLVGAKLYNNQWFLVRENGKLIIHCGLRSIGKKEVICHDLFDVELKD</sequence>
<keyword evidence="2" id="KW-1185">Reference proteome</keyword>
<evidence type="ECO:0000313" key="1">
    <source>
        <dbReference type="EMBL" id="CAH6719367.1"/>
    </source>
</evidence>
<reference evidence="1" key="1">
    <citation type="submission" date="2022-06" db="EMBL/GenBank/DDBJ databases">
        <authorList>
            <person name="Legras J.-L."/>
            <person name="Devillers H."/>
            <person name="Grondin C."/>
        </authorList>
    </citation>
    <scope>NUCLEOTIDE SEQUENCE</scope>
    <source>
        <strain evidence="1">CLIB 1444</strain>
    </source>
</reference>
<evidence type="ECO:0000313" key="2">
    <source>
        <dbReference type="Proteomes" id="UP001152531"/>
    </source>
</evidence>
<organism evidence="1 2">
    <name type="scientific">[Candida] jaroonii</name>
    <dbReference type="NCBI Taxonomy" id="467808"/>
    <lineage>
        <taxon>Eukaryota</taxon>
        <taxon>Fungi</taxon>
        <taxon>Dikarya</taxon>
        <taxon>Ascomycota</taxon>
        <taxon>Saccharomycotina</taxon>
        <taxon>Pichiomycetes</taxon>
        <taxon>Debaryomycetaceae</taxon>
        <taxon>Yamadazyma</taxon>
    </lineage>
</organism>